<gene>
    <name evidence="2" type="ORF">R0135_09560</name>
</gene>
<feature type="region of interest" description="Disordered" evidence="1">
    <location>
        <begin position="546"/>
        <end position="684"/>
    </location>
</feature>
<dbReference type="PANTHER" id="PTHR45725">
    <property type="entry name" value="FORMIN HOMOLOGY 2 FAMILY MEMBER"/>
    <property type="match status" value="1"/>
</dbReference>
<dbReference type="Proteomes" id="UP001626537">
    <property type="component" value="Chromosome"/>
</dbReference>
<reference evidence="2 3" key="1">
    <citation type="submission" date="2023-10" db="EMBL/GenBank/DDBJ databases">
        <title>Two novel species belonging to the OM43/NOR5 clade.</title>
        <authorList>
            <person name="Park M."/>
        </authorList>
    </citation>
    <scope>NUCLEOTIDE SEQUENCE [LARGE SCALE GENOMIC DNA]</scope>
    <source>
        <strain evidence="2 3">IMCC43200</strain>
    </source>
</reference>
<dbReference type="InterPro" id="IPR051425">
    <property type="entry name" value="Formin_Homology"/>
</dbReference>
<keyword evidence="3" id="KW-1185">Reference proteome</keyword>
<feature type="compositionally biased region" description="Basic and acidic residues" evidence="1">
    <location>
        <begin position="446"/>
        <end position="482"/>
    </location>
</feature>
<dbReference type="RefSeq" id="WP_407346599.1">
    <property type="nucleotide sequence ID" value="NZ_CP136864.1"/>
</dbReference>
<dbReference type="Pfam" id="PF07793">
    <property type="entry name" value="DUF1631"/>
    <property type="match status" value="2"/>
</dbReference>
<dbReference type="PANTHER" id="PTHR45725:SF1">
    <property type="entry name" value="DISHEVELLED ASSOCIATED ACTIVATOR OF MORPHOGENESIS, ISOFORM D"/>
    <property type="match status" value="1"/>
</dbReference>
<dbReference type="EMBL" id="CP136864">
    <property type="protein sequence ID" value="WOJ92032.1"/>
    <property type="molecule type" value="Genomic_DNA"/>
</dbReference>
<feature type="region of interest" description="Disordered" evidence="1">
    <location>
        <begin position="445"/>
        <end position="534"/>
    </location>
</feature>
<organism evidence="2 3">
    <name type="scientific">Congregibacter variabilis</name>
    <dbReference type="NCBI Taxonomy" id="3081200"/>
    <lineage>
        <taxon>Bacteria</taxon>
        <taxon>Pseudomonadati</taxon>
        <taxon>Pseudomonadota</taxon>
        <taxon>Gammaproteobacteria</taxon>
        <taxon>Cellvibrionales</taxon>
        <taxon>Halieaceae</taxon>
        <taxon>Congregibacter</taxon>
    </lineage>
</organism>
<name>A0ABZ0HXQ8_9GAMM</name>
<evidence type="ECO:0000256" key="1">
    <source>
        <dbReference type="SAM" id="MobiDB-lite"/>
    </source>
</evidence>
<feature type="compositionally biased region" description="Pro residues" evidence="1">
    <location>
        <begin position="609"/>
        <end position="650"/>
    </location>
</feature>
<dbReference type="InterPro" id="IPR012434">
    <property type="entry name" value="DUF1631"/>
</dbReference>
<feature type="compositionally biased region" description="Polar residues" evidence="1">
    <location>
        <begin position="581"/>
        <end position="590"/>
    </location>
</feature>
<proteinExistence type="predicted"/>
<protein>
    <submittedName>
        <fullName evidence="2">DUF1631 family protein</fullName>
    </submittedName>
</protein>
<feature type="compositionally biased region" description="Pro residues" evidence="1">
    <location>
        <begin position="657"/>
        <end position="677"/>
    </location>
</feature>
<accession>A0ABZ0HXQ8</accession>
<sequence>MPLSPDHIPLPCSLKEKVTAELSPQDVALSTDSLSRETVIGYLAKSKDTDNSPLATIKRRAAKENRKPHLRPEDQAILTWICEAFDEWEEHYPLEQPLRDHIHRLLPLAIAMALKDDAFYTPGLHPLHRLLDALQNGAVGWQMRLDRAGQMLEQRIQRAVEKALDWFSNDRIDIAAITQELLAANERDAARAQRMVQRLAETEEARLKTLSARRDAARDINAGLEQYELPAAIGEFLKGPWYDSAQLVLVKHGADSREWQQMCRATLHLMESVQTPEDAGDASRDRQEQILRHLPGELRRWLLSLEHDSDATDSAIGLVEYAHLRIQHGQKLQLVNIPAIALEEETADENAIADDSFSNGDWYQFEDDEGELRAQLVLQLENGQHLLFTNFVGLKALDLSRRAFSQRISDGFSLPLPNQETFSLSLAAAAGINNEDQLRQLMDPGYRPREDVHHSQDDKRHHDDRRTHEDRRTHDEDRRGHSDASSTHSEAEPQDSEAPDVESLRPNEEFLEAPSQELSQELPEESEAVFDSSNFVDTAEAEVWSAELPDLSDTEEFDPVLTPPVGAETELTLDLDEPESPVNNAPQESPTGEGAARIEQPIQNDSAQEPPPPPAPEPPPPAPPYQPPYQPTPYQPPAAPPQSAPPPPAPIQAAAPAPAPAAVPPPAPTLAPAPPAPEQASAPREVDVPMGAWLGFHDGETPIMAKLAVFDPRRDNYIFVNRKGIAMRELSRSELRALMDQGLVDILETRSYFRDEVERAREEGE</sequence>
<evidence type="ECO:0000313" key="2">
    <source>
        <dbReference type="EMBL" id="WOJ92032.1"/>
    </source>
</evidence>
<evidence type="ECO:0000313" key="3">
    <source>
        <dbReference type="Proteomes" id="UP001626537"/>
    </source>
</evidence>